<dbReference type="Proteomes" id="UP001054945">
    <property type="component" value="Unassembled WGS sequence"/>
</dbReference>
<evidence type="ECO:0000313" key="2">
    <source>
        <dbReference type="EMBL" id="GIY62343.1"/>
    </source>
</evidence>
<accession>A0AAV4UXG8</accession>
<reference evidence="2 3" key="1">
    <citation type="submission" date="2021-06" db="EMBL/GenBank/DDBJ databases">
        <title>Caerostris extrusa draft genome.</title>
        <authorList>
            <person name="Kono N."/>
            <person name="Arakawa K."/>
        </authorList>
    </citation>
    <scope>NUCLEOTIDE SEQUENCE [LARGE SCALE GENOMIC DNA]</scope>
</reference>
<proteinExistence type="predicted"/>
<feature type="signal peptide" evidence="1">
    <location>
        <begin position="1"/>
        <end position="17"/>
    </location>
</feature>
<organism evidence="2 3">
    <name type="scientific">Caerostris extrusa</name>
    <name type="common">Bark spider</name>
    <name type="synonym">Caerostris bankana</name>
    <dbReference type="NCBI Taxonomy" id="172846"/>
    <lineage>
        <taxon>Eukaryota</taxon>
        <taxon>Metazoa</taxon>
        <taxon>Ecdysozoa</taxon>
        <taxon>Arthropoda</taxon>
        <taxon>Chelicerata</taxon>
        <taxon>Arachnida</taxon>
        <taxon>Araneae</taxon>
        <taxon>Araneomorphae</taxon>
        <taxon>Entelegynae</taxon>
        <taxon>Araneoidea</taxon>
        <taxon>Araneidae</taxon>
        <taxon>Caerostris</taxon>
    </lineage>
</organism>
<name>A0AAV4UXG8_CAEEX</name>
<dbReference type="EMBL" id="BPLR01013611">
    <property type="protein sequence ID" value="GIY62343.1"/>
    <property type="molecule type" value="Genomic_DNA"/>
</dbReference>
<dbReference type="AlphaFoldDB" id="A0AAV4UXG8"/>
<evidence type="ECO:0000256" key="1">
    <source>
        <dbReference type="SAM" id="SignalP"/>
    </source>
</evidence>
<feature type="chain" id="PRO_5043573753" description="Secreted protein" evidence="1">
    <location>
        <begin position="18"/>
        <end position="80"/>
    </location>
</feature>
<gene>
    <name evidence="2" type="ORF">CEXT_594371</name>
</gene>
<evidence type="ECO:0008006" key="4">
    <source>
        <dbReference type="Google" id="ProtNLM"/>
    </source>
</evidence>
<sequence>MMMVLLSVSLMMRVGEGTTDAIFYPPPIEKCSENSEPVSLSLNPRPKLHRDKNPNILYNCQGLSLHVWSTAQKEQEEGRG</sequence>
<comment type="caution">
    <text evidence="2">The sequence shown here is derived from an EMBL/GenBank/DDBJ whole genome shotgun (WGS) entry which is preliminary data.</text>
</comment>
<evidence type="ECO:0000313" key="3">
    <source>
        <dbReference type="Proteomes" id="UP001054945"/>
    </source>
</evidence>
<protein>
    <recommendedName>
        <fullName evidence="4">Secreted protein</fullName>
    </recommendedName>
</protein>
<keyword evidence="1" id="KW-0732">Signal</keyword>
<keyword evidence="3" id="KW-1185">Reference proteome</keyword>